<keyword evidence="1" id="KW-0472">Membrane</keyword>
<dbReference type="Pfam" id="PF14903">
    <property type="entry name" value="WG_beta_rep"/>
    <property type="match status" value="2"/>
</dbReference>
<dbReference type="Proteomes" id="UP000291191">
    <property type="component" value="Unassembled WGS sequence"/>
</dbReference>
<dbReference type="OrthoDB" id="1050120at2"/>
<evidence type="ECO:0000313" key="3">
    <source>
        <dbReference type="EMBL" id="RYT77388.1"/>
    </source>
</evidence>
<evidence type="ECO:0000313" key="2">
    <source>
        <dbReference type="EMBL" id="RHN09446.1"/>
    </source>
</evidence>
<feature type="transmembrane region" description="Helical" evidence="1">
    <location>
        <begin position="6"/>
        <end position="26"/>
    </location>
</feature>
<dbReference type="Proteomes" id="UP000286003">
    <property type="component" value="Unassembled WGS sequence"/>
</dbReference>
<dbReference type="EMBL" id="RCXO01000034">
    <property type="protein sequence ID" value="RYT77388.1"/>
    <property type="molecule type" value="Genomic_DNA"/>
</dbReference>
<dbReference type="EMBL" id="QRQM01000003">
    <property type="protein sequence ID" value="RHN09446.1"/>
    <property type="molecule type" value="Genomic_DNA"/>
</dbReference>
<evidence type="ECO:0000313" key="4">
    <source>
        <dbReference type="Proteomes" id="UP000286003"/>
    </source>
</evidence>
<evidence type="ECO:0000313" key="5">
    <source>
        <dbReference type="Proteomes" id="UP000291191"/>
    </source>
</evidence>
<gene>
    <name evidence="2" type="ORF">DWZ32_03330</name>
    <name evidence="3" type="ORF">EAJ06_20075</name>
</gene>
<name>A0A3E4KYE0_9BACE</name>
<organism evidence="2 4">
    <name type="scientific">Bacteroides intestinalis</name>
    <dbReference type="NCBI Taxonomy" id="329854"/>
    <lineage>
        <taxon>Bacteria</taxon>
        <taxon>Pseudomonadati</taxon>
        <taxon>Bacteroidota</taxon>
        <taxon>Bacteroidia</taxon>
        <taxon>Bacteroidales</taxon>
        <taxon>Bacteroidaceae</taxon>
        <taxon>Bacteroides</taxon>
    </lineage>
</organism>
<feature type="transmembrane region" description="Helical" evidence="1">
    <location>
        <begin position="38"/>
        <end position="58"/>
    </location>
</feature>
<keyword evidence="1" id="KW-1133">Transmembrane helix</keyword>
<dbReference type="RefSeq" id="WP_117706853.1">
    <property type="nucleotide sequence ID" value="NZ_JAQCXL010000002.1"/>
</dbReference>
<sequence length="395" mass="45040">MKRAIILFWYGLTGILTGIANWITVVLGMKDDSRYGKFLRRIVGTCFTLFVILCTIAASCSFFETLCNRYDITFTNAPEDVYTQYLSRNATFCRTGYYEKGYVIDHDGNKTLKDILWIAKPLGNDSLICYSDGKQRGYFNKFNGKIAIEPRYNHAWIFSDGLASVDDNGWIKFIDPTGKVIIDNHQPYIPGMEGYVFHNGFCVVHNECRDKVGLIDPTGKWILEPQYFSIQQYDTLLIANNGTEETVMSTKLNTIIPYTKASYWIYDGIIFGTMQDHTMRQYDLQGNLIDDFYISNVEKITYPTNELRYSTTKNYDDNGKVISETEDNEPTHMQAIAGCMCYQAEQGWYGLMSPDGQIITSPSYSAITAISANLYLCESQDDYGVLLNCKGERIK</sequence>
<proteinExistence type="predicted"/>
<comment type="caution">
    <text evidence="2">The sequence shown here is derived from an EMBL/GenBank/DDBJ whole genome shotgun (WGS) entry which is preliminary data.</text>
</comment>
<dbReference type="PANTHER" id="PTHR37841:SF1">
    <property type="entry name" value="DUF3298 DOMAIN-CONTAINING PROTEIN"/>
    <property type="match status" value="1"/>
</dbReference>
<dbReference type="AlphaFoldDB" id="A0A3E4KYE0"/>
<dbReference type="PANTHER" id="PTHR37841">
    <property type="entry name" value="GLR2918 PROTEIN"/>
    <property type="match status" value="1"/>
</dbReference>
<keyword evidence="1" id="KW-0812">Transmembrane</keyword>
<reference evidence="2 4" key="1">
    <citation type="submission" date="2018-08" db="EMBL/GenBank/DDBJ databases">
        <title>A genome reference for cultivated species of the human gut microbiota.</title>
        <authorList>
            <person name="Zou Y."/>
            <person name="Xue W."/>
            <person name="Luo G."/>
        </authorList>
    </citation>
    <scope>NUCLEOTIDE SEQUENCE [LARGE SCALE GENOMIC DNA]</scope>
    <source>
        <strain evidence="2 4">AF31-23</strain>
    </source>
</reference>
<reference evidence="3 5" key="2">
    <citation type="journal article" date="2019" name="Science, e1252229">
        <title>Invertible promoters mediate bacterial phase variation, antibiotic resistance, and host adaptation in the gut.</title>
        <authorList>
            <person name="Jiang X."/>
            <person name="Hall A.B."/>
            <person name="Arthur T.D."/>
            <person name="Plichta D.R."/>
            <person name="Covington C.T."/>
            <person name="Poyet M."/>
            <person name="Crothers J."/>
            <person name="Moses P.L."/>
            <person name="Tolonen A.C."/>
            <person name="Vlamakis H."/>
            <person name="Alm E.J."/>
            <person name="Xavier R.J."/>
        </authorList>
    </citation>
    <scope>NUCLEOTIDE SEQUENCE [LARGE SCALE GENOMIC DNA]</scope>
    <source>
        <strain evidence="5">bf_0095</strain>
        <strain evidence="3">Bf_0095</strain>
    </source>
</reference>
<protein>
    <submittedName>
        <fullName evidence="2">WG repeat-containing protein</fullName>
    </submittedName>
</protein>
<evidence type="ECO:0000256" key="1">
    <source>
        <dbReference type="SAM" id="Phobius"/>
    </source>
</evidence>
<accession>A0A3E4KYE0</accession>
<keyword evidence="5" id="KW-1185">Reference proteome</keyword>
<dbReference type="InterPro" id="IPR032774">
    <property type="entry name" value="WG_beta_rep"/>
</dbReference>